<proteinExistence type="predicted"/>
<organism evidence="1 2">
    <name type="scientific">Linnemannia schmuckeri</name>
    <dbReference type="NCBI Taxonomy" id="64567"/>
    <lineage>
        <taxon>Eukaryota</taxon>
        <taxon>Fungi</taxon>
        <taxon>Fungi incertae sedis</taxon>
        <taxon>Mucoromycota</taxon>
        <taxon>Mortierellomycotina</taxon>
        <taxon>Mortierellomycetes</taxon>
        <taxon>Mortierellales</taxon>
        <taxon>Mortierellaceae</taxon>
        <taxon>Linnemannia</taxon>
    </lineage>
</organism>
<evidence type="ECO:0000313" key="1">
    <source>
        <dbReference type="EMBL" id="KAF9152447.1"/>
    </source>
</evidence>
<sequence>MLKRLLNLDQLIVQSVTNTGIFTDKSKQDLLDMSTSRLRGLYIYWQSNNAGKDLRWVLSELVLPWLPCLTELGFKVLKPRTAVAIATYCLQFQSFQSLYNNFCNDSTAGTDLHDVNAVGELSRRCPRLKTFSALDTRLRQRTFWPNLGSVEDWKHFIAKSPGWID</sequence>
<protein>
    <submittedName>
        <fullName evidence="1">Uncharacterized protein</fullName>
    </submittedName>
</protein>
<comment type="caution">
    <text evidence="1">The sequence shown here is derived from an EMBL/GenBank/DDBJ whole genome shotgun (WGS) entry which is preliminary data.</text>
</comment>
<name>A0A9P5VCF8_9FUNG</name>
<dbReference type="EMBL" id="JAAAUQ010000243">
    <property type="protein sequence ID" value="KAF9152447.1"/>
    <property type="molecule type" value="Genomic_DNA"/>
</dbReference>
<gene>
    <name evidence="1" type="ORF">BG015_005243</name>
</gene>
<dbReference type="OrthoDB" id="2322918at2759"/>
<evidence type="ECO:0000313" key="2">
    <source>
        <dbReference type="Proteomes" id="UP000748756"/>
    </source>
</evidence>
<accession>A0A9P5VCF8</accession>
<dbReference type="Proteomes" id="UP000748756">
    <property type="component" value="Unassembled WGS sequence"/>
</dbReference>
<dbReference type="AlphaFoldDB" id="A0A9P5VCF8"/>
<keyword evidence="2" id="KW-1185">Reference proteome</keyword>
<reference evidence="1" key="1">
    <citation type="journal article" date="2020" name="Fungal Divers.">
        <title>Resolving the Mortierellaceae phylogeny through synthesis of multi-gene phylogenetics and phylogenomics.</title>
        <authorList>
            <person name="Vandepol N."/>
            <person name="Liber J."/>
            <person name="Desiro A."/>
            <person name="Na H."/>
            <person name="Kennedy M."/>
            <person name="Barry K."/>
            <person name="Grigoriev I.V."/>
            <person name="Miller A.N."/>
            <person name="O'Donnell K."/>
            <person name="Stajich J.E."/>
            <person name="Bonito G."/>
        </authorList>
    </citation>
    <scope>NUCLEOTIDE SEQUENCE</scope>
    <source>
        <strain evidence="1">NRRL 6426</strain>
    </source>
</reference>